<evidence type="ECO:0000313" key="1">
    <source>
        <dbReference type="EMBL" id="QNM06592.1"/>
    </source>
</evidence>
<protein>
    <submittedName>
        <fullName evidence="1">Uncharacterized protein</fullName>
    </submittedName>
</protein>
<evidence type="ECO:0000313" key="2">
    <source>
        <dbReference type="Proteomes" id="UP000515823"/>
    </source>
</evidence>
<reference evidence="1 2" key="1">
    <citation type="submission" date="2020-08" db="EMBL/GenBank/DDBJ databases">
        <authorList>
            <person name="Liu C."/>
            <person name="Sun Q."/>
        </authorList>
    </citation>
    <scope>NUCLEOTIDE SEQUENCE [LARGE SCALE GENOMIC DNA]</scope>
    <source>
        <strain evidence="1 2">NSJ-38</strain>
    </source>
</reference>
<dbReference type="AlphaFoldDB" id="A0A7G9G710"/>
<sequence length="101" mass="11653">MKRSILQTDEHSCFLCERNGNGDPLEKHHAFGASNRWKSEEDGLFVYLCGCRCHRDGPFSAHQNADTARYLHEIAQEAWEREYGSREGFLARYGKNYLTAP</sequence>
<keyword evidence="2" id="KW-1185">Reference proteome</keyword>
<proteinExistence type="predicted"/>
<dbReference type="Proteomes" id="UP000515823">
    <property type="component" value="Chromosome"/>
</dbReference>
<dbReference type="KEGG" id="qdo:H9Q78_05520"/>
<organism evidence="1 2">
    <name type="scientific">Qiania dongpingensis</name>
    <dbReference type="NCBI Taxonomy" id="2763669"/>
    <lineage>
        <taxon>Bacteria</taxon>
        <taxon>Bacillati</taxon>
        <taxon>Bacillota</taxon>
        <taxon>Clostridia</taxon>
        <taxon>Lachnospirales</taxon>
        <taxon>Lachnospiraceae</taxon>
        <taxon>Qiania</taxon>
    </lineage>
</organism>
<accession>A0A7G9G710</accession>
<dbReference type="RefSeq" id="WP_249304144.1">
    <property type="nucleotide sequence ID" value="NZ_CP060634.1"/>
</dbReference>
<dbReference type="EMBL" id="CP060634">
    <property type="protein sequence ID" value="QNM06592.1"/>
    <property type="molecule type" value="Genomic_DNA"/>
</dbReference>
<gene>
    <name evidence="1" type="ORF">H9Q78_05520</name>
</gene>
<name>A0A7G9G710_9FIRM</name>